<evidence type="ECO:0008006" key="6">
    <source>
        <dbReference type="Google" id="ProtNLM"/>
    </source>
</evidence>
<dbReference type="OrthoDB" id="4953at2759"/>
<dbReference type="InterPro" id="IPR007863">
    <property type="entry name" value="Peptidase_M16_C"/>
</dbReference>
<dbReference type="Gene3D" id="3.30.830.10">
    <property type="entry name" value="Metalloenzyme, LuxS/M16 peptidase-like"/>
    <property type="match status" value="4"/>
</dbReference>
<dbReference type="InterPro" id="IPR011765">
    <property type="entry name" value="Pept_M16_N"/>
</dbReference>
<dbReference type="Proteomes" id="UP000886523">
    <property type="component" value="Unassembled WGS sequence"/>
</dbReference>
<feature type="region of interest" description="Disordered" evidence="1">
    <location>
        <begin position="1038"/>
        <end position="1072"/>
    </location>
</feature>
<dbReference type="AlphaFoldDB" id="A0A9P6B1F1"/>
<dbReference type="SUPFAM" id="SSF63411">
    <property type="entry name" value="LuxS/MPP-like metallohydrolase"/>
    <property type="match status" value="4"/>
</dbReference>
<comment type="caution">
    <text evidence="4">The sequence shown here is derived from an EMBL/GenBank/DDBJ whole genome shotgun (WGS) entry which is preliminary data.</text>
</comment>
<dbReference type="EMBL" id="MU128948">
    <property type="protein sequence ID" value="KAF9515597.1"/>
    <property type="molecule type" value="Genomic_DNA"/>
</dbReference>
<proteinExistence type="predicted"/>
<keyword evidence="5" id="KW-1185">Reference proteome</keyword>
<feature type="compositionally biased region" description="Low complexity" evidence="1">
    <location>
        <begin position="1059"/>
        <end position="1072"/>
    </location>
</feature>
<dbReference type="GO" id="GO:0046872">
    <property type="term" value="F:metal ion binding"/>
    <property type="evidence" value="ECO:0007669"/>
    <property type="project" value="InterPro"/>
</dbReference>
<evidence type="ECO:0000313" key="4">
    <source>
        <dbReference type="EMBL" id="KAF9515597.1"/>
    </source>
</evidence>
<dbReference type="PANTHER" id="PTHR43016:SF16">
    <property type="entry name" value="METALLOPROTEASE, PUTATIVE (AFU_ORTHOLOGUE AFUA_4G07610)-RELATED"/>
    <property type="match status" value="1"/>
</dbReference>
<evidence type="ECO:0000256" key="1">
    <source>
        <dbReference type="SAM" id="MobiDB-lite"/>
    </source>
</evidence>
<dbReference type="Pfam" id="PF05193">
    <property type="entry name" value="Peptidase_M16_C"/>
    <property type="match status" value="1"/>
</dbReference>
<feature type="domain" description="Peptidase M16 C-terminal" evidence="3">
    <location>
        <begin position="204"/>
        <end position="394"/>
    </location>
</feature>
<organism evidence="4 5">
    <name type="scientific">Hydnum rufescens UP504</name>
    <dbReference type="NCBI Taxonomy" id="1448309"/>
    <lineage>
        <taxon>Eukaryota</taxon>
        <taxon>Fungi</taxon>
        <taxon>Dikarya</taxon>
        <taxon>Basidiomycota</taxon>
        <taxon>Agaricomycotina</taxon>
        <taxon>Agaricomycetes</taxon>
        <taxon>Cantharellales</taxon>
        <taxon>Hydnaceae</taxon>
        <taxon>Hydnum</taxon>
    </lineage>
</organism>
<accession>A0A9P6B1F1</accession>
<evidence type="ECO:0000313" key="5">
    <source>
        <dbReference type="Proteomes" id="UP000886523"/>
    </source>
</evidence>
<dbReference type="PANTHER" id="PTHR43016">
    <property type="entry name" value="PRESEQUENCE PROTEASE"/>
    <property type="match status" value="1"/>
</dbReference>
<dbReference type="Pfam" id="PF00675">
    <property type="entry name" value="Peptidase_M16"/>
    <property type="match status" value="1"/>
</dbReference>
<protein>
    <recommendedName>
        <fullName evidence="6">Mitochondrial presequence protease</fullName>
    </recommendedName>
</protein>
<gene>
    <name evidence="4" type="ORF">BS47DRAFT_1371984</name>
</gene>
<evidence type="ECO:0000259" key="2">
    <source>
        <dbReference type="Pfam" id="PF00675"/>
    </source>
</evidence>
<reference evidence="4" key="1">
    <citation type="journal article" date="2020" name="Nat. Commun.">
        <title>Large-scale genome sequencing of mycorrhizal fungi provides insights into the early evolution of symbiotic traits.</title>
        <authorList>
            <person name="Miyauchi S."/>
            <person name="Kiss E."/>
            <person name="Kuo A."/>
            <person name="Drula E."/>
            <person name="Kohler A."/>
            <person name="Sanchez-Garcia M."/>
            <person name="Morin E."/>
            <person name="Andreopoulos B."/>
            <person name="Barry K.W."/>
            <person name="Bonito G."/>
            <person name="Buee M."/>
            <person name="Carver A."/>
            <person name="Chen C."/>
            <person name="Cichocki N."/>
            <person name="Clum A."/>
            <person name="Culley D."/>
            <person name="Crous P.W."/>
            <person name="Fauchery L."/>
            <person name="Girlanda M."/>
            <person name="Hayes R.D."/>
            <person name="Keri Z."/>
            <person name="LaButti K."/>
            <person name="Lipzen A."/>
            <person name="Lombard V."/>
            <person name="Magnuson J."/>
            <person name="Maillard F."/>
            <person name="Murat C."/>
            <person name="Nolan M."/>
            <person name="Ohm R.A."/>
            <person name="Pangilinan J."/>
            <person name="Pereira M.F."/>
            <person name="Perotto S."/>
            <person name="Peter M."/>
            <person name="Pfister S."/>
            <person name="Riley R."/>
            <person name="Sitrit Y."/>
            <person name="Stielow J.B."/>
            <person name="Szollosi G."/>
            <person name="Zifcakova L."/>
            <person name="Stursova M."/>
            <person name="Spatafora J.W."/>
            <person name="Tedersoo L."/>
            <person name="Vaario L.M."/>
            <person name="Yamada A."/>
            <person name="Yan M."/>
            <person name="Wang P."/>
            <person name="Xu J."/>
            <person name="Bruns T."/>
            <person name="Baldrian P."/>
            <person name="Vilgalys R."/>
            <person name="Dunand C."/>
            <person name="Henrissat B."/>
            <person name="Grigoriev I.V."/>
            <person name="Hibbett D."/>
            <person name="Nagy L.G."/>
            <person name="Martin F.M."/>
        </authorList>
    </citation>
    <scope>NUCLEOTIDE SEQUENCE</scope>
    <source>
        <strain evidence="4">UP504</strain>
    </source>
</reference>
<dbReference type="InterPro" id="IPR011249">
    <property type="entry name" value="Metalloenz_LuxS/M16"/>
</dbReference>
<feature type="domain" description="Peptidase M16 N-terminal" evidence="2">
    <location>
        <begin position="64"/>
        <end position="151"/>
    </location>
</feature>
<name>A0A9P6B1F1_9AGAM</name>
<sequence>MPSVYPEVTSPHGPFDLLERAKLNFSDIVVSKWQSRDSGLTVVHLDYDAPIVKGYFVVATEIFNDSGCPHTLEHLVFLGSEKYPYKGVLDNLANRAFAAGTNAWTDTDHTAYTLETAGEQGFLQLLPVYVDHILYPTLTDAGFVTEVHHINEKGEDAGVVYSEMQGRENTSGDIAALRQQRLFYPPESAYRSETGGLMEALRTLSIDEIRKYHASYYVPHNLCLIVAGKLSTAALLNTIQTQVEPSIAAHNQIHGPRPAGWKRPFIETPSVGPVVLTETRKDTIEFPEKDETTGEVIVSFVGPSSNDFLQAKAIDILGIYLTDSAVSPLTKEFVEIPSPLCTYVYFYESSRPTFTSLGVYFGSVPTEHLETLDEKFKQSLQRVVREGLDMERMKLVLKRDKLKLYNDLESDGGDHFSGAVIGGATSILATTHSRTLKSRVILDFLYGVTGGEELNRALAEIERYKELSSWTSQQWTDLLEKYYINNPSVVIRARPSAALAESLESTEKARTITQRETLGAGGLARLEKALKEAKAEHDRPIPNEILTGFPVPDVKSISWIPVDSVQNNENGAVKRTAAVGVRSGGLEEHIRKDPTALPYFVQFDHVKSDFVTISAYLSIANVPSHLKPYIPVYLSSFFSLPVTRADGTRLSHEDVVKQLDNDTVACGINLGLGGYFSEMLRPSLKVETAQYATGIAWLRDLLYSAHFDLDRLAVTIAKIQQSLPEAKRDGNTVVSSVSLAQLIKDNPQKVVKDLEQLRSYVTDPSVLRFSVTGNVLSLPEPKTAWLTPFKTIPSAKVVPVPWASRSLSALGKNPRKKVGAIILFPTISDVSYRELWFHYPPSRAVFAHHTTRSISGFDHPDAAALHLACEVLDGAESFLWKFIRGAGLAYGATLALDFESGLLSLQLYRCPDSYLAYHEAAKVVRGIADGTVCRLHLEETTVEAAKSSLVYGVARSLSSPGRAATTSFSNQVLKNVPQDFGRQLLEQYQGVTSDQIKDAIRKYVLPLFDSSSSVAVVVSSPTKADDIKQGLESVGFDVEARELSVPPDELEGEDGGSDSGSEISSDDGTASR</sequence>
<evidence type="ECO:0000259" key="3">
    <source>
        <dbReference type="Pfam" id="PF05193"/>
    </source>
</evidence>
<dbReference type="FunFam" id="3.30.830.10:FF:000015">
    <property type="entry name" value="Putative zinc metalloprotease"/>
    <property type="match status" value="1"/>
</dbReference>